<keyword evidence="4" id="KW-1185">Reference proteome</keyword>
<dbReference type="SMART" id="SM00456">
    <property type="entry name" value="WW"/>
    <property type="match status" value="4"/>
</dbReference>
<feature type="region of interest" description="Disordered" evidence="1">
    <location>
        <begin position="383"/>
        <end position="440"/>
    </location>
</feature>
<gene>
    <name evidence="3" type="ORF">SNEC2469_LOCUS756</name>
</gene>
<dbReference type="InterPro" id="IPR020103">
    <property type="entry name" value="PsdUridine_synth_cat_dom_sf"/>
</dbReference>
<dbReference type="CDD" id="cd00201">
    <property type="entry name" value="WW"/>
    <property type="match status" value="1"/>
</dbReference>
<reference evidence="3" key="1">
    <citation type="submission" date="2021-02" db="EMBL/GenBank/DDBJ databases">
        <authorList>
            <person name="Dougan E. K."/>
            <person name="Rhodes N."/>
            <person name="Thang M."/>
            <person name="Chan C."/>
        </authorList>
    </citation>
    <scope>NUCLEOTIDE SEQUENCE</scope>
</reference>
<dbReference type="GO" id="GO:0001522">
    <property type="term" value="P:pseudouridine synthesis"/>
    <property type="evidence" value="ECO:0007669"/>
    <property type="project" value="InterPro"/>
</dbReference>
<dbReference type="SUPFAM" id="SSF51045">
    <property type="entry name" value="WW domain"/>
    <property type="match status" value="1"/>
</dbReference>
<dbReference type="AlphaFoldDB" id="A0A812IYM7"/>
<feature type="compositionally biased region" description="Low complexity" evidence="1">
    <location>
        <begin position="512"/>
        <end position="522"/>
    </location>
</feature>
<dbReference type="Proteomes" id="UP000601435">
    <property type="component" value="Unassembled WGS sequence"/>
</dbReference>
<protein>
    <recommendedName>
        <fullName evidence="2">WW domain-containing protein</fullName>
    </recommendedName>
</protein>
<dbReference type="PROSITE" id="PS50020">
    <property type="entry name" value="WW_DOMAIN_2"/>
    <property type="match status" value="2"/>
</dbReference>
<organism evidence="3 4">
    <name type="scientific">Symbiodinium necroappetens</name>
    <dbReference type="NCBI Taxonomy" id="1628268"/>
    <lineage>
        <taxon>Eukaryota</taxon>
        <taxon>Sar</taxon>
        <taxon>Alveolata</taxon>
        <taxon>Dinophyceae</taxon>
        <taxon>Suessiales</taxon>
        <taxon>Symbiodiniaceae</taxon>
        <taxon>Symbiodinium</taxon>
    </lineage>
</organism>
<feature type="domain" description="WW" evidence="2">
    <location>
        <begin position="467"/>
        <end position="502"/>
    </location>
</feature>
<evidence type="ECO:0000313" key="4">
    <source>
        <dbReference type="Proteomes" id="UP000601435"/>
    </source>
</evidence>
<dbReference type="GO" id="GO:0009982">
    <property type="term" value="F:pseudouridine synthase activity"/>
    <property type="evidence" value="ECO:0007669"/>
    <property type="project" value="InterPro"/>
</dbReference>
<proteinExistence type="predicted"/>
<dbReference type="EMBL" id="CAJNJA010005098">
    <property type="protein sequence ID" value="CAE7182937.1"/>
    <property type="molecule type" value="Genomic_DNA"/>
</dbReference>
<dbReference type="SUPFAM" id="SSF55120">
    <property type="entry name" value="Pseudouridine synthase"/>
    <property type="match status" value="1"/>
</dbReference>
<feature type="compositionally biased region" description="Basic and acidic residues" evidence="1">
    <location>
        <begin position="688"/>
        <end position="699"/>
    </location>
</feature>
<feature type="non-terminal residue" evidence="3">
    <location>
        <position position="1"/>
    </location>
</feature>
<feature type="region of interest" description="Disordered" evidence="1">
    <location>
        <begin position="591"/>
        <end position="709"/>
    </location>
</feature>
<dbReference type="Gene3D" id="2.20.70.10">
    <property type="match status" value="1"/>
</dbReference>
<feature type="compositionally biased region" description="Basic and acidic residues" evidence="1">
    <location>
        <begin position="385"/>
        <end position="399"/>
    </location>
</feature>
<dbReference type="GO" id="GO:0003723">
    <property type="term" value="F:RNA binding"/>
    <property type="evidence" value="ECO:0007669"/>
    <property type="project" value="InterPro"/>
</dbReference>
<feature type="region of interest" description="Disordered" evidence="1">
    <location>
        <begin position="507"/>
        <end position="536"/>
    </location>
</feature>
<feature type="compositionally biased region" description="Polar residues" evidence="1">
    <location>
        <begin position="605"/>
        <end position="617"/>
    </location>
</feature>
<name>A0A812IYM7_9DINO</name>
<dbReference type="OrthoDB" id="414517at2759"/>
<dbReference type="InterPro" id="IPR036020">
    <property type="entry name" value="WW_dom_sf"/>
</dbReference>
<accession>A0A812IYM7</accession>
<dbReference type="Gene3D" id="3.30.2350.10">
    <property type="entry name" value="Pseudouridine synthase"/>
    <property type="match status" value="1"/>
</dbReference>
<evidence type="ECO:0000256" key="1">
    <source>
        <dbReference type="SAM" id="MobiDB-lite"/>
    </source>
</evidence>
<comment type="caution">
    <text evidence="3">The sequence shown here is derived from an EMBL/GenBank/DDBJ whole genome shotgun (WGS) entry which is preliminary data.</text>
</comment>
<feature type="domain" description="WW" evidence="2">
    <location>
        <begin position="646"/>
        <end position="681"/>
    </location>
</feature>
<evidence type="ECO:0000313" key="3">
    <source>
        <dbReference type="EMBL" id="CAE7182937.1"/>
    </source>
</evidence>
<sequence>VYINILSGITHQVRITMRSVGHPLVSDDRYLPTNVALEDADWCPRNFLVEVRSDWFDMCGPYPDRKRRAYTRISVENPLPKLFQDILEKKLKLTEKLDAEADLFLGSRYWALGDEMLMADFPKDAEYRKKVMRWGIRRKIHLDALDRLLLLSREDIDRMMAEYKPPAEDEEVWVCPLCMSLNQKDNWNDGYHCKGYVGRSCHGTLKMSEDTKLPYGWRDYLADPTLHMLKKVNPLWLEARKQAIQKRRAVWSKPPEEDDGEEPSRELTEKLHDVLVKDAQSGGYGIEQKDLAQKVKGFETLRMPVKLPKDCEVRRVRLPGRGIGSAWTYTLSGKERMKVASNFSCTPKLLKQPLLVETDRFPQKNVAAKEEVQEVVEESLPVLPESRKQKRSEDDDWQAKKWGSSDASEHRTKRKERSEVQDTASTANTPRERRPRKWQRIMRSDRTAYYLDVDTGEMRDDMPADYQEQPPVWECRVSRSNSDHVFYHNTDTGETRAERPEGVKIKNDVEVRSAGAAAPSSRPAEKDEEGIPWQRLESKSKPGHFYYFNPLDGSREIKPPVVKAPWQLCRSNSTPGQYYYFHQVTGESTEIPPRCALPNKAMPGQLSQPSPARSTASAPVESSPAGRPGALARPSSKTKATSQDDDPLPEGWERVPSTQYPDKCYYRKIGEQETQWERPTAPARPTAPRRDGPDWERRASWPHGGVSLR</sequence>
<evidence type="ECO:0000259" key="2">
    <source>
        <dbReference type="PROSITE" id="PS50020"/>
    </source>
</evidence>
<dbReference type="InterPro" id="IPR001202">
    <property type="entry name" value="WW_dom"/>
</dbReference>